<proteinExistence type="predicted"/>
<keyword evidence="7" id="KW-1185">Reference proteome</keyword>
<feature type="domain" description="Phospholipid/glycerol acyltransferase" evidence="5">
    <location>
        <begin position="77"/>
        <end position="192"/>
    </location>
</feature>
<name>A0A1H7IMX2_OLID1</name>
<gene>
    <name evidence="6" type="ORF">SAMN05661044_00736</name>
</gene>
<evidence type="ECO:0000256" key="4">
    <source>
        <dbReference type="SAM" id="Phobius"/>
    </source>
</evidence>
<dbReference type="AlphaFoldDB" id="A0A1H7IMX2"/>
<dbReference type="Pfam" id="PF01553">
    <property type="entry name" value="Acyltransferase"/>
    <property type="match status" value="1"/>
</dbReference>
<dbReference type="Proteomes" id="UP000199421">
    <property type="component" value="Unassembled WGS sequence"/>
</dbReference>
<dbReference type="SMART" id="SM00563">
    <property type="entry name" value="PlsC"/>
    <property type="match status" value="1"/>
</dbReference>
<dbReference type="GO" id="GO:0006654">
    <property type="term" value="P:phosphatidic acid biosynthetic process"/>
    <property type="evidence" value="ECO:0007669"/>
    <property type="project" value="TreeGrafter"/>
</dbReference>
<dbReference type="STRING" id="407022.SAMN05661044_00736"/>
<dbReference type="InterPro" id="IPR002123">
    <property type="entry name" value="Plipid/glycerol_acylTrfase"/>
</dbReference>
<comment type="pathway">
    <text evidence="1">Lipid metabolism.</text>
</comment>
<dbReference type="RefSeq" id="WP_093318464.1">
    <property type="nucleotide sequence ID" value="NZ_FOAF01000001.1"/>
</dbReference>
<dbReference type="OrthoDB" id="9803035at2"/>
<keyword evidence="3 6" id="KW-0012">Acyltransferase</keyword>
<accession>A0A1H7IMX2</accession>
<keyword evidence="4" id="KW-0812">Transmembrane</keyword>
<protein>
    <submittedName>
        <fullName evidence="6">1-acyl-sn-glycerol-3-phosphate acyltransferase</fullName>
    </submittedName>
</protein>
<reference evidence="7" key="1">
    <citation type="submission" date="2016-10" db="EMBL/GenBank/DDBJ databases">
        <authorList>
            <person name="Varghese N."/>
            <person name="Submissions S."/>
        </authorList>
    </citation>
    <scope>NUCLEOTIDE SEQUENCE [LARGE SCALE GENOMIC DNA]</scope>
    <source>
        <strain evidence="7">DSM 18733</strain>
    </source>
</reference>
<dbReference type="GO" id="GO:0003841">
    <property type="term" value="F:1-acylglycerol-3-phosphate O-acyltransferase activity"/>
    <property type="evidence" value="ECO:0007669"/>
    <property type="project" value="TreeGrafter"/>
</dbReference>
<dbReference type="SUPFAM" id="SSF69593">
    <property type="entry name" value="Glycerol-3-phosphate (1)-acyltransferase"/>
    <property type="match status" value="1"/>
</dbReference>
<dbReference type="PANTHER" id="PTHR10434">
    <property type="entry name" value="1-ACYL-SN-GLYCEROL-3-PHOSPHATE ACYLTRANSFERASE"/>
    <property type="match status" value="1"/>
</dbReference>
<organism evidence="6 7">
    <name type="scientific">Olivibacter domesticus</name>
    <name type="common">Pseudosphingobacterium domesticum</name>
    <dbReference type="NCBI Taxonomy" id="407022"/>
    <lineage>
        <taxon>Bacteria</taxon>
        <taxon>Pseudomonadati</taxon>
        <taxon>Bacteroidota</taxon>
        <taxon>Sphingobacteriia</taxon>
        <taxon>Sphingobacteriales</taxon>
        <taxon>Sphingobacteriaceae</taxon>
        <taxon>Olivibacter</taxon>
    </lineage>
</organism>
<evidence type="ECO:0000256" key="1">
    <source>
        <dbReference type="ARBA" id="ARBA00005189"/>
    </source>
</evidence>
<dbReference type="PANTHER" id="PTHR10434:SF40">
    <property type="entry name" value="1-ACYL-SN-GLYCEROL-3-PHOSPHATE ACYLTRANSFERASE"/>
    <property type="match status" value="1"/>
</dbReference>
<evidence type="ECO:0000259" key="5">
    <source>
        <dbReference type="SMART" id="SM00563"/>
    </source>
</evidence>
<evidence type="ECO:0000313" key="6">
    <source>
        <dbReference type="EMBL" id="SEK62920.1"/>
    </source>
</evidence>
<dbReference type="EMBL" id="FOAF01000001">
    <property type="protein sequence ID" value="SEK62920.1"/>
    <property type="molecule type" value="Genomic_DNA"/>
</dbReference>
<keyword evidence="4" id="KW-0472">Membrane</keyword>
<evidence type="ECO:0000256" key="3">
    <source>
        <dbReference type="ARBA" id="ARBA00023315"/>
    </source>
</evidence>
<evidence type="ECO:0000313" key="7">
    <source>
        <dbReference type="Proteomes" id="UP000199421"/>
    </source>
</evidence>
<keyword evidence="4" id="KW-1133">Transmembrane helix</keyword>
<sequence>MKLSRIARKIHLCIYVCWVAFFFILLYPLLWIVSHNPQRNFSLILKIRRILSVSSAFFGGFSFKFKFEEQVDWSRTYIICANHTSILDISVIAILCKNDYCFMGKEELLNNPITRRFFKSVDISVNRNSRISSYKAFKLAQQRLKEHKNIVIFPEGGIEDLYPPKLQEFKNGPFRLAIENKIPIMPVVIHDLWRLLWDDGRNGSRPGKCVIEILKPIETNNLHTSDVDSLREQVYNLFTNRLNSSIKV</sequence>
<feature type="transmembrane region" description="Helical" evidence="4">
    <location>
        <begin position="12"/>
        <end position="33"/>
    </location>
</feature>
<keyword evidence="2 6" id="KW-0808">Transferase</keyword>
<dbReference type="CDD" id="cd07989">
    <property type="entry name" value="LPLAT_AGPAT-like"/>
    <property type="match status" value="1"/>
</dbReference>
<evidence type="ECO:0000256" key="2">
    <source>
        <dbReference type="ARBA" id="ARBA00022679"/>
    </source>
</evidence>